<accession>A0A1F5EPM3</accession>
<feature type="domain" description="Lcl C-terminal" evidence="1">
    <location>
        <begin position="308"/>
        <end position="442"/>
    </location>
</feature>
<proteinExistence type="predicted"/>
<dbReference type="Proteomes" id="UP000176865">
    <property type="component" value="Unassembled WGS sequence"/>
</dbReference>
<evidence type="ECO:0000313" key="2">
    <source>
        <dbReference type="EMBL" id="OGD69325.1"/>
    </source>
</evidence>
<reference evidence="2 3" key="1">
    <citation type="journal article" date="2016" name="Nat. Commun.">
        <title>Thousands of microbial genomes shed light on interconnected biogeochemical processes in an aquifer system.</title>
        <authorList>
            <person name="Anantharaman K."/>
            <person name="Brown C.T."/>
            <person name="Hug L.A."/>
            <person name="Sharon I."/>
            <person name="Castelle C.J."/>
            <person name="Probst A.J."/>
            <person name="Thomas B.C."/>
            <person name="Singh A."/>
            <person name="Wilkins M.J."/>
            <person name="Karaoz U."/>
            <person name="Brodie E.L."/>
            <person name="Williams K.H."/>
            <person name="Hubbard S.S."/>
            <person name="Banfield J.F."/>
        </authorList>
    </citation>
    <scope>NUCLEOTIDE SEQUENCE [LARGE SCALE GENOMIC DNA]</scope>
</reference>
<dbReference type="Pfam" id="PF07603">
    <property type="entry name" value="Lcl_C"/>
    <property type="match status" value="1"/>
</dbReference>
<name>A0A1F5EPM3_9BACT</name>
<dbReference type="EMBL" id="MFAB01000003">
    <property type="protein sequence ID" value="OGD69325.1"/>
    <property type="molecule type" value="Genomic_DNA"/>
</dbReference>
<protein>
    <recommendedName>
        <fullName evidence="1">Lcl C-terminal domain-containing protein</fullName>
    </recommendedName>
</protein>
<organism evidence="2 3">
    <name type="scientific">Candidatus Campbellbacteria bacterium RIFCSPLOWO2_01_FULL_34_15</name>
    <dbReference type="NCBI Taxonomy" id="1797579"/>
    <lineage>
        <taxon>Bacteria</taxon>
        <taxon>Candidatus Campbelliibacteriota</taxon>
    </lineage>
</organism>
<evidence type="ECO:0000259" key="1">
    <source>
        <dbReference type="Pfam" id="PF07603"/>
    </source>
</evidence>
<evidence type="ECO:0000313" key="3">
    <source>
        <dbReference type="Proteomes" id="UP000176865"/>
    </source>
</evidence>
<comment type="caution">
    <text evidence="2">The sequence shown here is derived from an EMBL/GenBank/DDBJ whole genome shotgun (WGS) entry which is preliminary data.</text>
</comment>
<sequence>MKNKNKLIKIGLQNLLKVLAIVLVSSFAVSTVVKAGSLTPSSSPASTMWTILEMTAKDVNNTFDRTTDSLEAISDSLAGLVSGIWNKSVSELTTIDSVGKLIVDNLNTTISSRASSDTALSTTTWTDTRAGYLDFINSDLRFLVSSSTASTTPLEGSIAYNIGSSSVATSTDTIFGWFKRLWDKVPSSDTALSTTTWTDARAGHLDAISQTGYSSTTISANADGNILERLEYLENRAMFSVVNQKNGTAGTSVLDYAFYTQAKGGVDDYNNNTTMPTDTFSASWTQCTSANNYCKTGDSTACSGNVCYQDNSTGLIWSDWLDNGTNHNWFWVNNCWEPGTWANPGSCSATGDDACQCVTATSTPNITGCKLLGDGNWRTPHQKELMQVYIDGSWGNLPHAGNYYWSATTQSNATQNAWYTTLNHGYTYTTAKAYAYDSRCVR</sequence>
<gene>
    <name evidence="2" type="ORF">A2996_03180</name>
</gene>
<dbReference type="AlphaFoldDB" id="A0A1F5EPM3"/>
<dbReference type="InterPro" id="IPR011460">
    <property type="entry name" value="Lcl_C"/>
</dbReference>